<dbReference type="RefSeq" id="WP_150568746.1">
    <property type="nucleotide sequence ID" value="NZ_CABPSD010000025.1"/>
</dbReference>
<gene>
    <name evidence="1" type="ORF">PMO31116_04657</name>
</gene>
<dbReference type="InterPro" id="IPR036390">
    <property type="entry name" value="WH_DNA-bd_sf"/>
</dbReference>
<name>A0A5E4YS15_9BURK</name>
<proteinExistence type="predicted"/>
<evidence type="ECO:0000313" key="2">
    <source>
        <dbReference type="Proteomes" id="UP000368474"/>
    </source>
</evidence>
<sequence length="116" mass="13066">MKNVILDGMDKGEWYGRQALADICGVSRNLVNRLVVELVNEGLLVIRQESRGLEFGLAVTRSTATVQVAAPVQRAKIAPRAARPSIATGPYRPKWRPMKAYDRYARSHQQLCEEMR</sequence>
<reference evidence="1 2" key="1">
    <citation type="submission" date="2019-08" db="EMBL/GenBank/DDBJ databases">
        <authorList>
            <person name="Peeters C."/>
        </authorList>
    </citation>
    <scope>NUCLEOTIDE SEQUENCE [LARGE SCALE GENOMIC DNA]</scope>
    <source>
        <strain evidence="1 2">LMG 31116</strain>
    </source>
</reference>
<dbReference type="SUPFAM" id="SSF46785">
    <property type="entry name" value="Winged helix' DNA-binding domain"/>
    <property type="match status" value="1"/>
</dbReference>
<keyword evidence="2" id="KW-1185">Reference proteome</keyword>
<organism evidence="1 2">
    <name type="scientific">Pandoraea morbifera</name>
    <dbReference type="NCBI Taxonomy" id="2508300"/>
    <lineage>
        <taxon>Bacteria</taxon>
        <taxon>Pseudomonadati</taxon>
        <taxon>Pseudomonadota</taxon>
        <taxon>Betaproteobacteria</taxon>
        <taxon>Burkholderiales</taxon>
        <taxon>Burkholderiaceae</taxon>
        <taxon>Pandoraea</taxon>
    </lineage>
</organism>
<protein>
    <submittedName>
        <fullName evidence="1">Uncharacterized protein</fullName>
    </submittedName>
</protein>
<dbReference type="Proteomes" id="UP000368474">
    <property type="component" value="Unassembled WGS sequence"/>
</dbReference>
<dbReference type="EMBL" id="CABPSD010000025">
    <property type="protein sequence ID" value="VVE51050.1"/>
    <property type="molecule type" value="Genomic_DNA"/>
</dbReference>
<evidence type="ECO:0000313" key="1">
    <source>
        <dbReference type="EMBL" id="VVE51050.1"/>
    </source>
</evidence>
<dbReference type="AlphaFoldDB" id="A0A5E4YS15"/>
<accession>A0A5E4YS15</accession>